<dbReference type="PANTHER" id="PTHR24567">
    <property type="entry name" value="CRP FAMILY TRANSCRIPTIONAL REGULATORY PROTEIN"/>
    <property type="match status" value="1"/>
</dbReference>
<evidence type="ECO:0000313" key="3">
    <source>
        <dbReference type="Proteomes" id="UP001162734"/>
    </source>
</evidence>
<feature type="domain" description="Cyclic nucleotide-binding" evidence="1">
    <location>
        <begin position="12"/>
        <end position="113"/>
    </location>
</feature>
<dbReference type="InterPro" id="IPR014710">
    <property type="entry name" value="RmlC-like_jellyroll"/>
</dbReference>
<dbReference type="Pfam" id="PF00027">
    <property type="entry name" value="cNMP_binding"/>
    <property type="match status" value="1"/>
</dbReference>
<dbReference type="PANTHER" id="PTHR24567:SF74">
    <property type="entry name" value="HTH-TYPE TRANSCRIPTIONAL REGULATOR ARCR"/>
    <property type="match status" value="1"/>
</dbReference>
<dbReference type="InterPro" id="IPR000595">
    <property type="entry name" value="cNMP-bd_dom"/>
</dbReference>
<dbReference type="InterPro" id="IPR018490">
    <property type="entry name" value="cNMP-bd_dom_sf"/>
</dbReference>
<dbReference type="RefSeq" id="WP_248343866.1">
    <property type="nucleotide sequence ID" value="NZ_AP025592.1"/>
</dbReference>
<dbReference type="SMART" id="SM00100">
    <property type="entry name" value="cNMP"/>
    <property type="match status" value="1"/>
</dbReference>
<protein>
    <recommendedName>
        <fullName evidence="1">Cyclic nucleotide-binding domain-containing protein</fullName>
    </recommendedName>
</protein>
<name>A0ABN6N2I6_9BACT</name>
<evidence type="ECO:0000259" key="1">
    <source>
        <dbReference type="PROSITE" id="PS50042"/>
    </source>
</evidence>
<dbReference type="InterPro" id="IPR050397">
    <property type="entry name" value="Env_Response_Regulators"/>
</dbReference>
<keyword evidence="3" id="KW-1185">Reference proteome</keyword>
<dbReference type="Proteomes" id="UP001162734">
    <property type="component" value="Chromosome"/>
</dbReference>
<gene>
    <name evidence="2" type="ORF">AMPC_03790</name>
</gene>
<accession>A0ABN6N2I6</accession>
<organism evidence="2 3">
    <name type="scientific">Anaeromyxobacter paludicola</name>
    <dbReference type="NCBI Taxonomy" id="2918171"/>
    <lineage>
        <taxon>Bacteria</taxon>
        <taxon>Pseudomonadati</taxon>
        <taxon>Myxococcota</taxon>
        <taxon>Myxococcia</taxon>
        <taxon>Myxococcales</taxon>
        <taxon>Cystobacterineae</taxon>
        <taxon>Anaeromyxobacteraceae</taxon>
        <taxon>Anaeromyxobacter</taxon>
    </lineage>
</organism>
<dbReference type="CDD" id="cd00038">
    <property type="entry name" value="CAP_ED"/>
    <property type="match status" value="1"/>
</dbReference>
<sequence>MTVLESLRRCLLFKDFTDTGLQIFAAVARERAVPAGTPLFVEGMVGESLFIVRSGTVRLAHKVSGAERPLGTAGAGDHLGALSLLAPSHRACSAVAESACELLELQQADFARLGPQKPQACLKLALAIAADLARRMADAREPLREALERPPRG</sequence>
<dbReference type="SUPFAM" id="SSF51206">
    <property type="entry name" value="cAMP-binding domain-like"/>
    <property type="match status" value="1"/>
</dbReference>
<dbReference type="PROSITE" id="PS50042">
    <property type="entry name" value="CNMP_BINDING_3"/>
    <property type="match status" value="1"/>
</dbReference>
<evidence type="ECO:0000313" key="2">
    <source>
        <dbReference type="EMBL" id="BDG07266.1"/>
    </source>
</evidence>
<proteinExistence type="predicted"/>
<dbReference type="EMBL" id="AP025592">
    <property type="protein sequence ID" value="BDG07266.1"/>
    <property type="molecule type" value="Genomic_DNA"/>
</dbReference>
<dbReference type="Gene3D" id="2.60.120.10">
    <property type="entry name" value="Jelly Rolls"/>
    <property type="match status" value="1"/>
</dbReference>
<reference evidence="3" key="1">
    <citation type="journal article" date="2022" name="Int. J. Syst. Evol. Microbiol.">
        <title>Anaeromyxobacter oryzae sp. nov., Anaeromyxobacter diazotrophicus sp. nov. and Anaeromyxobacter paludicola sp. nov., isolated from paddy soils.</title>
        <authorList>
            <person name="Itoh H."/>
            <person name="Xu Z."/>
            <person name="Mise K."/>
            <person name="Masuda Y."/>
            <person name="Ushijima N."/>
            <person name="Hayakawa C."/>
            <person name="Shiratori Y."/>
            <person name="Senoo K."/>
        </authorList>
    </citation>
    <scope>NUCLEOTIDE SEQUENCE [LARGE SCALE GENOMIC DNA]</scope>
    <source>
        <strain evidence="3">Red630</strain>
    </source>
</reference>